<feature type="transmembrane region" description="Helical" evidence="1">
    <location>
        <begin position="43"/>
        <end position="67"/>
    </location>
</feature>
<dbReference type="RefSeq" id="WP_275567484.1">
    <property type="nucleotide sequence ID" value="NZ_JARGYC010000026.1"/>
</dbReference>
<evidence type="ECO:0000256" key="1">
    <source>
        <dbReference type="SAM" id="Phobius"/>
    </source>
</evidence>
<keyword evidence="1" id="KW-0472">Membrane</keyword>
<evidence type="ECO:0000313" key="2">
    <source>
        <dbReference type="EMBL" id="MDF0601343.1"/>
    </source>
</evidence>
<dbReference type="AlphaFoldDB" id="A0AAE3T905"/>
<keyword evidence="1" id="KW-1133">Transmembrane helix</keyword>
<reference evidence="2" key="1">
    <citation type="submission" date="2023-03" db="EMBL/GenBank/DDBJ databases">
        <title>Multiphase analysis and comparison of six strains from genera Psychromarinibacter, Lutimaribacter, and Maritimibacter, including a novel species: Psychromarinibacter sediminicola sp. nov.</title>
        <authorList>
            <person name="Wang Y.-H."/>
            <person name="Ye M.-Q."/>
            <person name="Du Z.-J."/>
        </authorList>
    </citation>
    <scope>NUCLEOTIDE SEQUENCE</scope>
    <source>
        <strain evidence="2">C21-152</strain>
    </source>
</reference>
<sequence>MTEEWRRSIEKRLQSLELRDAVDEVHRLNVEDRLSGIEEALKWLVQVILGALVTGAIAYLIAGGVALPGKA</sequence>
<dbReference type="EMBL" id="JARGYC010000026">
    <property type="protein sequence ID" value="MDF0601343.1"/>
    <property type="molecule type" value="Genomic_DNA"/>
</dbReference>
<proteinExistence type="predicted"/>
<organism evidence="2 3">
    <name type="scientific">Psychromarinibacter sediminicola</name>
    <dbReference type="NCBI Taxonomy" id="3033385"/>
    <lineage>
        <taxon>Bacteria</taxon>
        <taxon>Pseudomonadati</taxon>
        <taxon>Pseudomonadota</taxon>
        <taxon>Alphaproteobacteria</taxon>
        <taxon>Rhodobacterales</taxon>
        <taxon>Paracoccaceae</taxon>
        <taxon>Psychromarinibacter</taxon>
    </lineage>
</organism>
<accession>A0AAE3T905</accession>
<evidence type="ECO:0000313" key="3">
    <source>
        <dbReference type="Proteomes" id="UP001220964"/>
    </source>
</evidence>
<gene>
    <name evidence="2" type="ORF">P1J78_11425</name>
</gene>
<keyword evidence="3" id="KW-1185">Reference proteome</keyword>
<keyword evidence="1" id="KW-0812">Transmembrane</keyword>
<name>A0AAE3T905_9RHOB</name>
<dbReference type="Proteomes" id="UP001220964">
    <property type="component" value="Unassembled WGS sequence"/>
</dbReference>
<protein>
    <submittedName>
        <fullName evidence="2">Pseudouridine synthase</fullName>
    </submittedName>
</protein>
<comment type="caution">
    <text evidence="2">The sequence shown here is derived from an EMBL/GenBank/DDBJ whole genome shotgun (WGS) entry which is preliminary data.</text>
</comment>